<reference evidence="7 8" key="1">
    <citation type="submission" date="2024-03" db="EMBL/GenBank/DDBJ databases">
        <title>Genome-scale model development and genomic sequencing of the oleaginous clade Lipomyces.</title>
        <authorList>
            <consortium name="Lawrence Berkeley National Laboratory"/>
            <person name="Czajka J.J."/>
            <person name="Han Y."/>
            <person name="Kim J."/>
            <person name="Mondo S.J."/>
            <person name="Hofstad B.A."/>
            <person name="Robles A."/>
            <person name="Haridas S."/>
            <person name="Riley R."/>
            <person name="LaButti K."/>
            <person name="Pangilinan J."/>
            <person name="Andreopoulos W."/>
            <person name="Lipzen A."/>
            <person name="Yan J."/>
            <person name="Wang M."/>
            <person name="Ng V."/>
            <person name="Grigoriev I.V."/>
            <person name="Spatafora J.W."/>
            <person name="Magnuson J.K."/>
            <person name="Baker S.E."/>
            <person name="Pomraning K.R."/>
        </authorList>
    </citation>
    <scope>NUCLEOTIDE SEQUENCE [LARGE SCALE GENOMIC DNA]</scope>
    <source>
        <strain evidence="7 8">Phaff 52-87</strain>
    </source>
</reference>
<keyword evidence="3" id="KW-0276">Fatty acid metabolism</keyword>
<dbReference type="Pfam" id="PF00501">
    <property type="entry name" value="AMP-binding"/>
    <property type="match status" value="1"/>
</dbReference>
<feature type="domain" description="AMP-binding enzyme C-terminal" evidence="6">
    <location>
        <begin position="493"/>
        <end position="572"/>
    </location>
</feature>
<dbReference type="Gene3D" id="3.30.300.30">
    <property type="match status" value="1"/>
</dbReference>
<dbReference type="InterPro" id="IPR042099">
    <property type="entry name" value="ANL_N_sf"/>
</dbReference>
<organism evidence="7 8">
    <name type="scientific">Myxozyma melibiosi</name>
    <dbReference type="NCBI Taxonomy" id="54550"/>
    <lineage>
        <taxon>Eukaryota</taxon>
        <taxon>Fungi</taxon>
        <taxon>Dikarya</taxon>
        <taxon>Ascomycota</taxon>
        <taxon>Saccharomycotina</taxon>
        <taxon>Lipomycetes</taxon>
        <taxon>Lipomycetales</taxon>
        <taxon>Lipomycetaceae</taxon>
        <taxon>Myxozyma</taxon>
    </lineage>
</organism>
<gene>
    <name evidence="7" type="ORF">BZA70DRAFT_266775</name>
</gene>
<evidence type="ECO:0000256" key="4">
    <source>
        <dbReference type="ARBA" id="ARBA00023098"/>
    </source>
</evidence>
<dbReference type="InterPro" id="IPR000873">
    <property type="entry name" value="AMP-dep_synth/lig_dom"/>
</dbReference>
<keyword evidence="8" id="KW-1185">Reference proteome</keyword>
<evidence type="ECO:0000256" key="3">
    <source>
        <dbReference type="ARBA" id="ARBA00022832"/>
    </source>
</evidence>
<dbReference type="GeneID" id="90036570"/>
<dbReference type="PROSITE" id="PS00455">
    <property type="entry name" value="AMP_BINDING"/>
    <property type="match status" value="1"/>
</dbReference>
<dbReference type="Proteomes" id="UP001498771">
    <property type="component" value="Unassembled WGS sequence"/>
</dbReference>
<dbReference type="InterPro" id="IPR025110">
    <property type="entry name" value="AMP-bd_C"/>
</dbReference>
<dbReference type="SUPFAM" id="SSF56801">
    <property type="entry name" value="Acetyl-CoA synthetase-like"/>
    <property type="match status" value="1"/>
</dbReference>
<dbReference type="Pfam" id="PF13193">
    <property type="entry name" value="AMP-binding_C"/>
    <property type="match status" value="1"/>
</dbReference>
<feature type="domain" description="AMP-dependent synthetase/ligase" evidence="5">
    <location>
        <begin position="39"/>
        <end position="442"/>
    </location>
</feature>
<dbReference type="InterPro" id="IPR020845">
    <property type="entry name" value="AMP-binding_CS"/>
</dbReference>
<evidence type="ECO:0000259" key="6">
    <source>
        <dbReference type="Pfam" id="PF13193"/>
    </source>
</evidence>
<evidence type="ECO:0000313" key="7">
    <source>
        <dbReference type="EMBL" id="KAK7205644.1"/>
    </source>
</evidence>
<comment type="similarity">
    <text evidence="1">Belongs to the ATP-dependent AMP-binding enzyme family.</text>
</comment>
<dbReference type="InterPro" id="IPR045851">
    <property type="entry name" value="AMP-bd_C_sf"/>
</dbReference>
<keyword evidence="4" id="KW-0443">Lipid metabolism</keyword>
<dbReference type="PANTHER" id="PTHR43859:SF4">
    <property type="entry name" value="BUTANOATE--COA LIGASE AAE1-RELATED"/>
    <property type="match status" value="1"/>
</dbReference>
<comment type="caution">
    <text evidence="7">The sequence shown here is derived from an EMBL/GenBank/DDBJ whole genome shotgun (WGS) entry which is preliminary data.</text>
</comment>
<evidence type="ECO:0000313" key="8">
    <source>
        <dbReference type="Proteomes" id="UP001498771"/>
    </source>
</evidence>
<dbReference type="Gene3D" id="3.40.50.12780">
    <property type="entry name" value="N-terminal domain of ligase-like"/>
    <property type="match status" value="1"/>
</dbReference>
<dbReference type="RefSeq" id="XP_064768677.1">
    <property type="nucleotide sequence ID" value="XM_064911058.1"/>
</dbReference>
<sequence>MAALRLAALAAHLQPSLTSSQSAANPHIHDLNPAYFLPRAAAIEPSAPAILHCDRSNTTISRTYSELAERARRVSVFLLRNYAPGTKIGILSSNTPMFLECLYGIAGSGLTQASFNYRLSAKEIRDVLEISGVTAVFVDIEFLPIVQQAAGELATPIELIVDLDSEDPKDLREFRAAGHLNLVFSEIISSLSTDTTPWDSLHYEDQPEDSLLALAFTSGTTGKPKAVEYTHRGMYLAAMANIIEAELNRSSSGCRYLWTLPMFHAGGWSFPYAVTAVRGLHICLRRIDYDLVWRYLNAGPGKSATHYNAAPTVNLQICEHPSAKRVPEPVMVTVAASPPSPALFKKMVSLNLLPVHTYGMTETYGPISRGYILSEWASESEEQQFKKMARQGHGFLTSRKLRVVKQKSEYSNNPDSLEDVARNGSEIGEVVFQGNICMKGYHNDEEATKKVWDGGWLHSGDLAVVHPDGAIEILDRGKDIIISGGENISSVAVENVLSAHPAILEVAVIGIPDEKFGEKPKAIIILRPEAKSTDPATLTRDLIAFARKHLGGFQVPKDYSFVEDLPKTSTGKIRKKELREA</sequence>
<evidence type="ECO:0000256" key="1">
    <source>
        <dbReference type="ARBA" id="ARBA00006432"/>
    </source>
</evidence>
<proteinExistence type="inferred from homology"/>
<evidence type="ECO:0000256" key="2">
    <source>
        <dbReference type="ARBA" id="ARBA00022598"/>
    </source>
</evidence>
<dbReference type="PANTHER" id="PTHR43859">
    <property type="entry name" value="ACYL-ACTIVATING ENZYME"/>
    <property type="match status" value="1"/>
</dbReference>
<dbReference type="EMBL" id="JBBJBU010000004">
    <property type="protein sequence ID" value="KAK7205644.1"/>
    <property type="molecule type" value="Genomic_DNA"/>
</dbReference>
<accession>A0ABR1F728</accession>
<keyword evidence="2" id="KW-0436">Ligase</keyword>
<name>A0ABR1F728_9ASCO</name>
<evidence type="ECO:0000259" key="5">
    <source>
        <dbReference type="Pfam" id="PF00501"/>
    </source>
</evidence>
<protein>
    <submittedName>
        <fullName evidence="7">AMP-binding domain protein</fullName>
    </submittedName>
</protein>